<dbReference type="GO" id="GO:0008270">
    <property type="term" value="F:zinc ion binding"/>
    <property type="evidence" value="ECO:0007669"/>
    <property type="project" value="UniProtKB-KW"/>
</dbReference>
<dbReference type="OrthoDB" id="654211at2759"/>
<keyword evidence="2" id="KW-0677">Repeat</keyword>
<dbReference type="SUPFAM" id="SSF57667">
    <property type="entry name" value="beta-beta-alpha zinc fingers"/>
    <property type="match status" value="1"/>
</dbReference>
<evidence type="ECO:0000313" key="6">
    <source>
        <dbReference type="Proteomes" id="UP000799640"/>
    </source>
</evidence>
<keyword evidence="3" id="KW-0863">Zinc-finger</keyword>
<evidence type="ECO:0000313" key="5">
    <source>
        <dbReference type="EMBL" id="KAF2396579.1"/>
    </source>
</evidence>
<organism evidence="5 6">
    <name type="scientific">Trichodelitschia bisporula</name>
    <dbReference type="NCBI Taxonomy" id="703511"/>
    <lineage>
        <taxon>Eukaryota</taxon>
        <taxon>Fungi</taxon>
        <taxon>Dikarya</taxon>
        <taxon>Ascomycota</taxon>
        <taxon>Pezizomycotina</taxon>
        <taxon>Dothideomycetes</taxon>
        <taxon>Dothideomycetes incertae sedis</taxon>
        <taxon>Phaeotrichales</taxon>
        <taxon>Phaeotrichaceae</taxon>
        <taxon>Trichodelitschia</taxon>
    </lineage>
</organism>
<protein>
    <recommendedName>
        <fullName evidence="7">C2H2-type domain-containing protein</fullName>
    </recommendedName>
</protein>
<evidence type="ECO:0000256" key="3">
    <source>
        <dbReference type="ARBA" id="ARBA00022771"/>
    </source>
</evidence>
<evidence type="ECO:0000256" key="1">
    <source>
        <dbReference type="ARBA" id="ARBA00022723"/>
    </source>
</evidence>
<gene>
    <name evidence="5" type="ORF">EJ06DRAFT_225982</name>
</gene>
<dbReference type="AlphaFoldDB" id="A0A6G1HL49"/>
<name>A0A6G1HL49_9PEZI</name>
<accession>A0A6G1HL49</accession>
<dbReference type="EMBL" id="ML996706">
    <property type="protein sequence ID" value="KAF2396579.1"/>
    <property type="molecule type" value="Genomic_DNA"/>
</dbReference>
<evidence type="ECO:0008006" key="7">
    <source>
        <dbReference type="Google" id="ProtNLM"/>
    </source>
</evidence>
<keyword evidence="6" id="KW-1185">Reference proteome</keyword>
<evidence type="ECO:0000256" key="2">
    <source>
        <dbReference type="ARBA" id="ARBA00022737"/>
    </source>
</evidence>
<dbReference type="Proteomes" id="UP000799640">
    <property type="component" value="Unassembled WGS sequence"/>
</dbReference>
<reference evidence="5" key="1">
    <citation type="journal article" date="2020" name="Stud. Mycol.">
        <title>101 Dothideomycetes genomes: a test case for predicting lifestyles and emergence of pathogens.</title>
        <authorList>
            <person name="Haridas S."/>
            <person name="Albert R."/>
            <person name="Binder M."/>
            <person name="Bloem J."/>
            <person name="Labutti K."/>
            <person name="Salamov A."/>
            <person name="Andreopoulos B."/>
            <person name="Baker S."/>
            <person name="Barry K."/>
            <person name="Bills G."/>
            <person name="Bluhm B."/>
            <person name="Cannon C."/>
            <person name="Castanera R."/>
            <person name="Culley D."/>
            <person name="Daum C."/>
            <person name="Ezra D."/>
            <person name="Gonzalez J."/>
            <person name="Henrissat B."/>
            <person name="Kuo A."/>
            <person name="Liang C."/>
            <person name="Lipzen A."/>
            <person name="Lutzoni F."/>
            <person name="Magnuson J."/>
            <person name="Mondo S."/>
            <person name="Nolan M."/>
            <person name="Ohm R."/>
            <person name="Pangilinan J."/>
            <person name="Park H.-J."/>
            <person name="Ramirez L."/>
            <person name="Alfaro M."/>
            <person name="Sun H."/>
            <person name="Tritt A."/>
            <person name="Yoshinaga Y."/>
            <person name="Zwiers L.-H."/>
            <person name="Turgeon B."/>
            <person name="Goodwin S."/>
            <person name="Spatafora J."/>
            <person name="Crous P."/>
            <person name="Grigoriev I."/>
        </authorList>
    </citation>
    <scope>NUCLEOTIDE SEQUENCE</scope>
    <source>
        <strain evidence="5">CBS 262.69</strain>
    </source>
</reference>
<sequence>MGVMGVVAVFDDLRTASRAVLCCQSNSTPRPPPQPFCAYGSTRSGDGLSGGALHSSIGVNESPPRQCECVHTGEKPFACECGQKFYQRGNLAIHKRRRV</sequence>
<dbReference type="FunFam" id="3.30.160.60:FF:000624">
    <property type="entry name" value="zinc finger protein 697"/>
    <property type="match status" value="1"/>
</dbReference>
<dbReference type="Gene3D" id="3.30.160.60">
    <property type="entry name" value="Classic Zinc Finger"/>
    <property type="match status" value="1"/>
</dbReference>
<evidence type="ECO:0000256" key="4">
    <source>
        <dbReference type="ARBA" id="ARBA00022833"/>
    </source>
</evidence>
<keyword evidence="4" id="KW-0862">Zinc</keyword>
<keyword evidence="1" id="KW-0479">Metal-binding</keyword>
<dbReference type="InterPro" id="IPR036236">
    <property type="entry name" value="Znf_C2H2_sf"/>
</dbReference>
<proteinExistence type="predicted"/>